<dbReference type="EMBL" id="JAJFAZ020000004">
    <property type="protein sequence ID" value="KAI5335727.1"/>
    <property type="molecule type" value="Genomic_DNA"/>
</dbReference>
<evidence type="ECO:0000313" key="3">
    <source>
        <dbReference type="Proteomes" id="UP001054821"/>
    </source>
</evidence>
<name>A0AAD4W4C4_PRUDU</name>
<reference evidence="2 3" key="1">
    <citation type="journal article" date="2022" name="G3 (Bethesda)">
        <title>Whole-genome sequence and methylome profiling of the almond [Prunus dulcis (Mill.) D.A. Webb] cultivar 'Nonpareil'.</title>
        <authorList>
            <person name="D'Amico-Willman K.M."/>
            <person name="Ouma W.Z."/>
            <person name="Meulia T."/>
            <person name="Sideli G.M."/>
            <person name="Gradziel T.M."/>
            <person name="Fresnedo-Ramirez J."/>
        </authorList>
    </citation>
    <scope>NUCLEOTIDE SEQUENCE [LARGE SCALE GENOMIC DNA]</scope>
    <source>
        <strain evidence="2">Clone GOH B32 T37-40</strain>
    </source>
</reference>
<dbReference type="Pfam" id="PF17919">
    <property type="entry name" value="RT_RNaseH_2"/>
    <property type="match status" value="1"/>
</dbReference>
<keyword evidence="3" id="KW-1185">Reference proteome</keyword>
<evidence type="ECO:0000313" key="2">
    <source>
        <dbReference type="EMBL" id="KAI5335727.1"/>
    </source>
</evidence>
<accession>A0AAD4W4C4</accession>
<dbReference type="InterPro" id="IPR051320">
    <property type="entry name" value="Viral_Replic_Matur_Polypro"/>
</dbReference>
<organism evidence="2 3">
    <name type="scientific">Prunus dulcis</name>
    <name type="common">Almond</name>
    <name type="synonym">Amygdalus dulcis</name>
    <dbReference type="NCBI Taxonomy" id="3755"/>
    <lineage>
        <taxon>Eukaryota</taxon>
        <taxon>Viridiplantae</taxon>
        <taxon>Streptophyta</taxon>
        <taxon>Embryophyta</taxon>
        <taxon>Tracheophyta</taxon>
        <taxon>Spermatophyta</taxon>
        <taxon>Magnoliopsida</taxon>
        <taxon>eudicotyledons</taxon>
        <taxon>Gunneridae</taxon>
        <taxon>Pentapetalae</taxon>
        <taxon>rosids</taxon>
        <taxon>fabids</taxon>
        <taxon>Rosales</taxon>
        <taxon>Rosaceae</taxon>
        <taxon>Amygdaloideae</taxon>
        <taxon>Amygdaleae</taxon>
        <taxon>Prunus</taxon>
    </lineage>
</organism>
<protein>
    <recommendedName>
        <fullName evidence="1">Reverse transcriptase/retrotransposon-derived protein RNase H-like domain-containing protein</fullName>
    </recommendedName>
</protein>
<dbReference type="InterPro" id="IPR041577">
    <property type="entry name" value="RT_RNaseH_2"/>
</dbReference>
<dbReference type="SUPFAM" id="SSF56672">
    <property type="entry name" value="DNA/RNA polymerases"/>
    <property type="match status" value="1"/>
</dbReference>
<dbReference type="Gene3D" id="3.30.70.270">
    <property type="match status" value="1"/>
</dbReference>
<feature type="domain" description="Reverse transcriptase/retrotransposon-derived protein RNase H-like" evidence="1">
    <location>
        <begin position="57"/>
        <end position="110"/>
    </location>
</feature>
<dbReference type="InterPro" id="IPR043502">
    <property type="entry name" value="DNA/RNA_pol_sf"/>
</dbReference>
<dbReference type="FunFam" id="3.30.70.270:FF:000020">
    <property type="entry name" value="Transposon Tf2-6 polyprotein-like Protein"/>
    <property type="match status" value="1"/>
</dbReference>
<dbReference type="PANTHER" id="PTHR33064">
    <property type="entry name" value="POL PROTEIN"/>
    <property type="match status" value="1"/>
</dbReference>
<dbReference type="AlphaFoldDB" id="A0AAD4W4C4"/>
<evidence type="ECO:0000259" key="1">
    <source>
        <dbReference type="Pfam" id="PF17919"/>
    </source>
</evidence>
<comment type="caution">
    <text evidence="2">The sequence shown here is derived from an EMBL/GenBank/DDBJ whole genome shotgun (WGS) entry which is preliminary data.</text>
</comment>
<dbReference type="InterPro" id="IPR043128">
    <property type="entry name" value="Rev_trsase/Diguanyl_cyclase"/>
</dbReference>
<dbReference type="Proteomes" id="UP001054821">
    <property type="component" value="Chromosome 4"/>
</dbReference>
<proteinExistence type="predicted"/>
<dbReference type="PANTHER" id="PTHR33064:SF40">
    <property type="entry name" value="REVERSE TRANSCRIPTASE_RETROTRANSPOSON-DERIVED PROTEIN RNASE H-LIKE DOMAIN-CONTAINING PROTEIN"/>
    <property type="match status" value="1"/>
</dbReference>
<gene>
    <name evidence="2" type="ORF">L3X38_025861</name>
</gene>
<sequence length="146" mass="16912">MEEGKVRAIQEWEPPTKVPKLRSFLGLVNNYRRFIKGYSPIVALLTNLPKKNKTWQWTPRCQHAFDELKRALLEEPVLRLPDLSKPFEVYTDALDFSIGGVLRYLRAESSMTLSEVYCSREGDDNRSALFADLEPLPTWFSVYGQD</sequence>